<organism evidence="1">
    <name type="scientific">Salmonella enterica subsp. enterica serovar Ank</name>
    <dbReference type="NCBI Taxonomy" id="1173578"/>
    <lineage>
        <taxon>Bacteria</taxon>
        <taxon>Pseudomonadati</taxon>
        <taxon>Pseudomonadota</taxon>
        <taxon>Gammaproteobacteria</taxon>
        <taxon>Enterobacterales</taxon>
        <taxon>Enterobacteriaceae</taxon>
        <taxon>Salmonella</taxon>
    </lineage>
</organism>
<gene>
    <name evidence="1" type="ORF">G3V02_004790</name>
</gene>
<dbReference type="EMBL" id="DAARBX010000037">
    <property type="protein sequence ID" value="HAE1795979.1"/>
    <property type="molecule type" value="Genomic_DNA"/>
</dbReference>
<reference evidence="1" key="2">
    <citation type="submission" date="2018-07" db="EMBL/GenBank/DDBJ databases">
        <authorList>
            <consortium name="NCBI Pathogen Detection Project"/>
        </authorList>
    </citation>
    <scope>NUCLEOTIDE SEQUENCE</scope>
    <source>
        <strain evidence="1">BCW_2640</strain>
    </source>
</reference>
<comment type="caution">
    <text evidence="1">The sequence shown here is derived from an EMBL/GenBank/DDBJ whole genome shotgun (WGS) entry which is preliminary data.</text>
</comment>
<accession>A0A5I2WXK8</accession>
<reference evidence="1" key="1">
    <citation type="journal article" date="2018" name="Genome Biol.">
        <title>SKESA: strategic k-mer extension for scrupulous assemblies.</title>
        <authorList>
            <person name="Souvorov A."/>
            <person name="Agarwala R."/>
            <person name="Lipman D.J."/>
        </authorList>
    </citation>
    <scope>NUCLEOTIDE SEQUENCE</scope>
    <source>
        <strain evidence="1">BCW_2640</strain>
    </source>
</reference>
<evidence type="ECO:0000313" key="1">
    <source>
        <dbReference type="EMBL" id="HAE1795979.1"/>
    </source>
</evidence>
<sequence>MEIIFQGNTDECRLVITCHILEIGRLNRLVDEILFSMPGVRATGTGGIFLTTTITGDASLIMCVEAMLRERGYEVVESLTAE</sequence>
<name>A0A5I2WXK8_SALET</name>
<protein>
    <submittedName>
        <fullName evidence="1">Uncharacterized protein</fullName>
    </submittedName>
</protein>
<proteinExistence type="predicted"/>
<dbReference type="AlphaFoldDB" id="A0A5I2WXK8"/>